<feature type="compositionally biased region" description="Polar residues" evidence="1">
    <location>
        <begin position="178"/>
        <end position="187"/>
    </location>
</feature>
<feature type="region of interest" description="Disordered" evidence="1">
    <location>
        <begin position="178"/>
        <end position="253"/>
    </location>
</feature>
<dbReference type="OrthoDB" id="2553626at2759"/>
<feature type="compositionally biased region" description="Polar residues" evidence="1">
    <location>
        <begin position="130"/>
        <end position="144"/>
    </location>
</feature>
<dbReference type="CDD" id="cd00067">
    <property type="entry name" value="GAL4"/>
    <property type="match status" value="1"/>
</dbReference>
<sequence length="405" mass="44387">MDIEEDGDSDGGATKILSEEEELVMEGRKVGVKEVKAWMKGRFRNLRSGDVDKVLRLFSDTGNDVLSGGQFLAALQITMHLQTGEGVVEANAFIQVRNPDRHLFPGFASSNNPTSNQTREASALMGTNTIATAPRNPHSNSQSHEGGPVPGSSFGDREAPRITASRSIQENADTIVATRSSVTQPASLPSMPDTRLLRSGQNSAKSGSSRGLGSEENPNDTARPPTKRIRLEDTSKENVHGPNDEFKDEVVHSKKCSTCTQKKVDVCSGRPGSPCKTCLKSKLKCDHTKKNQHSSSEHNDGTAGRDPKASRSSHTKKIRTTDSEPEIPSWYEKKALGLASPTPEDRKGHAELEAREHFLCAVENYNSFNGTSSTRKEAAFKVMNTHAKELMGYRMERKEQERRNV</sequence>
<proteinExistence type="predicted"/>
<evidence type="ECO:0008006" key="4">
    <source>
        <dbReference type="Google" id="ProtNLM"/>
    </source>
</evidence>
<dbReference type="InterPro" id="IPR001138">
    <property type="entry name" value="Zn2Cys6_DnaBD"/>
</dbReference>
<keyword evidence="3" id="KW-1185">Reference proteome</keyword>
<gene>
    <name evidence="2" type="ORF">SCHPADRAFT_886192</name>
</gene>
<feature type="region of interest" description="Disordered" evidence="1">
    <location>
        <begin position="130"/>
        <end position="158"/>
    </location>
</feature>
<feature type="compositionally biased region" description="Polar residues" evidence="1">
    <location>
        <begin position="199"/>
        <end position="211"/>
    </location>
</feature>
<organism evidence="2 3">
    <name type="scientific">Schizopora paradoxa</name>
    <dbReference type="NCBI Taxonomy" id="27342"/>
    <lineage>
        <taxon>Eukaryota</taxon>
        <taxon>Fungi</taxon>
        <taxon>Dikarya</taxon>
        <taxon>Basidiomycota</taxon>
        <taxon>Agaricomycotina</taxon>
        <taxon>Agaricomycetes</taxon>
        <taxon>Hymenochaetales</taxon>
        <taxon>Schizoporaceae</taxon>
        <taxon>Schizopora</taxon>
    </lineage>
</organism>
<reference evidence="2 3" key="1">
    <citation type="submission" date="2015-04" db="EMBL/GenBank/DDBJ databases">
        <title>Complete genome sequence of Schizopora paradoxa KUC8140, a cosmopolitan wood degrader in East Asia.</title>
        <authorList>
            <consortium name="DOE Joint Genome Institute"/>
            <person name="Min B."/>
            <person name="Park H."/>
            <person name="Jang Y."/>
            <person name="Kim J.-J."/>
            <person name="Kim K.H."/>
            <person name="Pangilinan J."/>
            <person name="Lipzen A."/>
            <person name="Riley R."/>
            <person name="Grigoriev I.V."/>
            <person name="Spatafora J.W."/>
            <person name="Choi I.-G."/>
        </authorList>
    </citation>
    <scope>NUCLEOTIDE SEQUENCE [LARGE SCALE GENOMIC DNA]</scope>
    <source>
        <strain evidence="2 3">KUC8140</strain>
    </source>
</reference>
<dbReference type="Proteomes" id="UP000053477">
    <property type="component" value="Unassembled WGS sequence"/>
</dbReference>
<dbReference type="GO" id="GO:0008270">
    <property type="term" value="F:zinc ion binding"/>
    <property type="evidence" value="ECO:0007669"/>
    <property type="project" value="InterPro"/>
</dbReference>
<evidence type="ECO:0000313" key="3">
    <source>
        <dbReference type="Proteomes" id="UP000053477"/>
    </source>
</evidence>
<evidence type="ECO:0000313" key="2">
    <source>
        <dbReference type="EMBL" id="KLO18484.1"/>
    </source>
</evidence>
<evidence type="ECO:0000256" key="1">
    <source>
        <dbReference type="SAM" id="MobiDB-lite"/>
    </source>
</evidence>
<dbReference type="AlphaFoldDB" id="A0A0H2S3B9"/>
<dbReference type="GO" id="GO:0000981">
    <property type="term" value="F:DNA-binding transcription factor activity, RNA polymerase II-specific"/>
    <property type="evidence" value="ECO:0007669"/>
    <property type="project" value="InterPro"/>
</dbReference>
<dbReference type="EMBL" id="KQ085894">
    <property type="protein sequence ID" value="KLO18484.1"/>
    <property type="molecule type" value="Genomic_DNA"/>
</dbReference>
<feature type="compositionally biased region" description="Basic and acidic residues" evidence="1">
    <location>
        <begin position="229"/>
        <end position="252"/>
    </location>
</feature>
<dbReference type="InParanoid" id="A0A0H2S3B9"/>
<dbReference type="STRING" id="27342.A0A0H2S3B9"/>
<accession>A0A0H2S3B9</accession>
<feature type="compositionally biased region" description="Basic and acidic residues" evidence="1">
    <location>
        <begin position="286"/>
        <end position="309"/>
    </location>
</feature>
<protein>
    <recommendedName>
        <fullName evidence="4">Zn(2)-C6 fungal-type domain-containing protein</fullName>
    </recommendedName>
</protein>
<name>A0A0H2S3B9_9AGAM</name>
<feature type="region of interest" description="Disordered" evidence="1">
    <location>
        <begin position="286"/>
        <end position="349"/>
    </location>
</feature>